<accession>A0A061RH07</accession>
<sequence>MSFHSRALRGFLSRATAYRSVPSRGGGPPGGFFGEGTKSGPNGYLFGETPPPPGQSRKWESWEAPLYEIICIFMNSKRSHSLVSFLHCWLFLRGSQEGSYATCAPPKTA</sequence>
<proteinExistence type="predicted"/>
<organism evidence="2">
    <name type="scientific">Tetraselmis sp. GSL018</name>
    <dbReference type="NCBI Taxonomy" id="582737"/>
    <lineage>
        <taxon>Eukaryota</taxon>
        <taxon>Viridiplantae</taxon>
        <taxon>Chlorophyta</taxon>
        <taxon>core chlorophytes</taxon>
        <taxon>Chlorodendrophyceae</taxon>
        <taxon>Chlorodendrales</taxon>
        <taxon>Chlorodendraceae</taxon>
        <taxon>Tetraselmis</taxon>
    </lineage>
</organism>
<feature type="compositionally biased region" description="Gly residues" evidence="1">
    <location>
        <begin position="24"/>
        <end position="34"/>
    </location>
</feature>
<dbReference type="AlphaFoldDB" id="A0A061RH07"/>
<evidence type="ECO:0000313" key="2">
    <source>
        <dbReference type="EMBL" id="JAC69965.1"/>
    </source>
</evidence>
<dbReference type="PANTHER" id="PTHR40637:SF1">
    <property type="entry name" value="ESSS SUBUNIT OF NADH:UBIQUINONE OXIDOREDUCTASE (COMPLEX I) PROTEIN"/>
    <property type="match status" value="1"/>
</dbReference>
<protein>
    <submittedName>
        <fullName evidence="2">Uncharacterized protein</fullName>
    </submittedName>
</protein>
<evidence type="ECO:0000256" key="1">
    <source>
        <dbReference type="SAM" id="MobiDB-lite"/>
    </source>
</evidence>
<name>A0A061RH07_9CHLO</name>
<dbReference type="PANTHER" id="PTHR40637">
    <property type="entry name" value="ESSS SUBUNIT OF NADH:UBIQUINONE OXIDOREDUCTASE (COMPLEX I) PROTEIN"/>
    <property type="match status" value="1"/>
</dbReference>
<dbReference type="EMBL" id="GBEZ01016270">
    <property type="protein sequence ID" value="JAC69965.1"/>
    <property type="molecule type" value="Transcribed_RNA"/>
</dbReference>
<gene>
    <name evidence="2" type="ORF">TSPGSL018_5158</name>
</gene>
<reference evidence="2" key="1">
    <citation type="submission" date="2014-05" db="EMBL/GenBank/DDBJ databases">
        <title>The transcriptome of the halophilic microalga Tetraselmis sp. GSL018 isolated from the Great Salt Lake, Utah.</title>
        <authorList>
            <person name="Jinkerson R.E."/>
            <person name="D'Adamo S."/>
            <person name="Posewitz M.C."/>
        </authorList>
    </citation>
    <scope>NUCLEOTIDE SEQUENCE</scope>
    <source>
        <strain evidence="2">GSL018</strain>
    </source>
</reference>
<feature type="region of interest" description="Disordered" evidence="1">
    <location>
        <begin position="19"/>
        <end position="57"/>
    </location>
</feature>